<evidence type="ECO:0000256" key="4">
    <source>
        <dbReference type="ARBA" id="ARBA00022679"/>
    </source>
</evidence>
<evidence type="ECO:0000256" key="5">
    <source>
        <dbReference type="ARBA" id="ARBA00022741"/>
    </source>
</evidence>
<dbReference type="SUPFAM" id="SSF55781">
    <property type="entry name" value="GAF domain-like"/>
    <property type="match status" value="1"/>
</dbReference>
<dbReference type="Gene3D" id="3.30.565.10">
    <property type="entry name" value="Histidine kinase-like ATPase, C-terminal domain"/>
    <property type="match status" value="1"/>
</dbReference>
<evidence type="ECO:0000256" key="2">
    <source>
        <dbReference type="ARBA" id="ARBA00012438"/>
    </source>
</evidence>
<comment type="catalytic activity">
    <reaction evidence="1">
        <text>ATP + protein L-histidine = ADP + protein N-phospho-L-histidine.</text>
        <dbReference type="EC" id="2.7.13.3"/>
    </reaction>
</comment>
<dbReference type="Pfam" id="PF07730">
    <property type="entry name" value="HisKA_3"/>
    <property type="match status" value="1"/>
</dbReference>
<keyword evidence="4" id="KW-0808">Transferase</keyword>
<evidence type="ECO:0000256" key="7">
    <source>
        <dbReference type="ARBA" id="ARBA00022840"/>
    </source>
</evidence>
<dbReference type="GO" id="GO:0016020">
    <property type="term" value="C:membrane"/>
    <property type="evidence" value="ECO:0007669"/>
    <property type="project" value="InterPro"/>
</dbReference>
<dbReference type="SUPFAM" id="SSF55874">
    <property type="entry name" value="ATPase domain of HSP90 chaperone/DNA topoisomerase II/histidine kinase"/>
    <property type="match status" value="1"/>
</dbReference>
<evidence type="ECO:0000256" key="3">
    <source>
        <dbReference type="ARBA" id="ARBA00022553"/>
    </source>
</evidence>
<dbReference type="Proteomes" id="UP000502996">
    <property type="component" value="Chromosome"/>
</dbReference>
<accession>A0A6G6WG93</accession>
<reference evidence="10 11" key="1">
    <citation type="submission" date="2020-02" db="EMBL/GenBank/DDBJ databases">
        <title>Full genome sequence of Nocardioides sp. R-3366.</title>
        <authorList>
            <person name="Im W.-T."/>
        </authorList>
    </citation>
    <scope>NUCLEOTIDE SEQUENCE [LARGE SCALE GENOMIC DNA]</scope>
    <source>
        <strain evidence="10 11">R-3366</strain>
    </source>
</reference>
<dbReference type="GO" id="GO:0046983">
    <property type="term" value="F:protein dimerization activity"/>
    <property type="evidence" value="ECO:0007669"/>
    <property type="project" value="InterPro"/>
</dbReference>
<evidence type="ECO:0000256" key="6">
    <source>
        <dbReference type="ARBA" id="ARBA00022777"/>
    </source>
</evidence>
<keyword evidence="5" id="KW-0547">Nucleotide-binding</keyword>
<protein>
    <recommendedName>
        <fullName evidence="2">histidine kinase</fullName>
        <ecNumber evidence="2">2.7.13.3</ecNumber>
    </recommendedName>
</protein>
<dbReference type="Pfam" id="PF08448">
    <property type="entry name" value="PAS_4"/>
    <property type="match status" value="1"/>
</dbReference>
<evidence type="ECO:0000313" key="10">
    <source>
        <dbReference type="EMBL" id="QIG44070.1"/>
    </source>
</evidence>
<sequence>MTDALAHPVFLLLDGAATAAVATDPDGVVRYANPRTAVVFGRPASGLVGRPLEELLPDGRLAGHVARRTASAAATDRQPDSRLELTARRGDGVEFPAEVILTPLPTDASPWLIVSVLDVSQRRDAELRVRRQSRRYLTLALINEAVAAADDVATLHPRICRAAVVQGGFVGARVVAHGPGGPGPVLASAGAPLTGTSAEAAAPSDGTEALFVDDLGPDASDVRSAAVLPLCSRGRTVATWRLYAERAGAFDESLRELLRGAADTISLALDRFESRAELDAALAQRTELLHRLAAAQEEERTRIADDVHDHSVQALAAVGLRLGMLRRRLAQAAPDLVADVDRLHDDVRAVGEGLRHLLFDLEAVPPSVTLTDLLSDAAAHVFELSAVDWRVENAPDPRELDLAPATRTHAVRVAKEALVNVAKHADARTATIRVTVTADDLEVRIADDGVGMAPGAEQPVPGHRGIAAMRDRVTLAGGELRLEPGHPGTVVTVRLPQP</sequence>
<dbReference type="GO" id="GO:0000155">
    <property type="term" value="F:phosphorelay sensor kinase activity"/>
    <property type="evidence" value="ECO:0007669"/>
    <property type="project" value="InterPro"/>
</dbReference>
<dbReference type="SMART" id="SM00091">
    <property type="entry name" value="PAS"/>
    <property type="match status" value="1"/>
</dbReference>
<dbReference type="RefSeq" id="WP_165234796.1">
    <property type="nucleotide sequence ID" value="NZ_CP049257.1"/>
</dbReference>
<feature type="domain" description="PAS" evidence="9">
    <location>
        <begin position="12"/>
        <end position="58"/>
    </location>
</feature>
<dbReference type="EMBL" id="CP049257">
    <property type="protein sequence ID" value="QIG44070.1"/>
    <property type="molecule type" value="Genomic_DNA"/>
</dbReference>
<organism evidence="10 11">
    <name type="scientific">Nocardioides anomalus</name>
    <dbReference type="NCBI Taxonomy" id="2712223"/>
    <lineage>
        <taxon>Bacteria</taxon>
        <taxon>Bacillati</taxon>
        <taxon>Actinomycetota</taxon>
        <taxon>Actinomycetes</taxon>
        <taxon>Propionibacteriales</taxon>
        <taxon>Nocardioidaceae</taxon>
        <taxon>Nocardioides</taxon>
    </lineage>
</organism>
<dbReference type="SUPFAM" id="SSF55785">
    <property type="entry name" value="PYP-like sensor domain (PAS domain)"/>
    <property type="match status" value="1"/>
</dbReference>
<evidence type="ECO:0000259" key="9">
    <source>
        <dbReference type="PROSITE" id="PS50112"/>
    </source>
</evidence>
<dbReference type="InterPro" id="IPR035965">
    <property type="entry name" value="PAS-like_dom_sf"/>
</dbReference>
<dbReference type="KEGG" id="nano:G5V58_15945"/>
<dbReference type="CDD" id="cd16917">
    <property type="entry name" value="HATPase_UhpB-NarQ-NarX-like"/>
    <property type="match status" value="1"/>
</dbReference>
<dbReference type="PROSITE" id="PS50112">
    <property type="entry name" value="PAS"/>
    <property type="match status" value="1"/>
</dbReference>
<dbReference type="InterPro" id="IPR000014">
    <property type="entry name" value="PAS"/>
</dbReference>
<keyword evidence="3" id="KW-0597">Phosphoprotein</keyword>
<dbReference type="Gene3D" id="3.30.450.40">
    <property type="match status" value="1"/>
</dbReference>
<proteinExistence type="predicted"/>
<evidence type="ECO:0000313" key="11">
    <source>
        <dbReference type="Proteomes" id="UP000502996"/>
    </source>
</evidence>
<dbReference type="GO" id="GO:0005524">
    <property type="term" value="F:ATP binding"/>
    <property type="evidence" value="ECO:0007669"/>
    <property type="project" value="UniProtKB-KW"/>
</dbReference>
<dbReference type="Gene3D" id="3.30.450.20">
    <property type="entry name" value="PAS domain"/>
    <property type="match status" value="1"/>
</dbReference>
<dbReference type="Pfam" id="PF02518">
    <property type="entry name" value="HATPase_c"/>
    <property type="match status" value="1"/>
</dbReference>
<dbReference type="NCBIfam" id="TIGR00229">
    <property type="entry name" value="sensory_box"/>
    <property type="match status" value="1"/>
</dbReference>
<evidence type="ECO:0000256" key="1">
    <source>
        <dbReference type="ARBA" id="ARBA00000085"/>
    </source>
</evidence>
<keyword evidence="7" id="KW-0067">ATP-binding</keyword>
<dbReference type="InterPro" id="IPR013656">
    <property type="entry name" value="PAS_4"/>
</dbReference>
<name>A0A6G6WG93_9ACTN</name>
<dbReference type="AlphaFoldDB" id="A0A6G6WG93"/>
<dbReference type="InterPro" id="IPR003594">
    <property type="entry name" value="HATPase_dom"/>
</dbReference>
<keyword evidence="8" id="KW-0902">Two-component regulatory system</keyword>
<dbReference type="InterPro" id="IPR011712">
    <property type="entry name" value="Sig_transdc_His_kin_sub3_dim/P"/>
</dbReference>
<dbReference type="SMART" id="SM00387">
    <property type="entry name" value="HATPase_c"/>
    <property type="match status" value="1"/>
</dbReference>
<dbReference type="EC" id="2.7.13.3" evidence="2"/>
<dbReference type="InterPro" id="IPR036890">
    <property type="entry name" value="HATPase_C_sf"/>
</dbReference>
<dbReference type="Gene3D" id="1.20.5.1930">
    <property type="match status" value="1"/>
</dbReference>
<dbReference type="InterPro" id="IPR029016">
    <property type="entry name" value="GAF-like_dom_sf"/>
</dbReference>
<dbReference type="CDD" id="cd00130">
    <property type="entry name" value="PAS"/>
    <property type="match status" value="1"/>
</dbReference>
<evidence type="ECO:0000256" key="8">
    <source>
        <dbReference type="ARBA" id="ARBA00023012"/>
    </source>
</evidence>
<keyword evidence="11" id="KW-1185">Reference proteome</keyword>
<dbReference type="PANTHER" id="PTHR24421">
    <property type="entry name" value="NITRATE/NITRITE SENSOR PROTEIN NARX-RELATED"/>
    <property type="match status" value="1"/>
</dbReference>
<dbReference type="PANTHER" id="PTHR24421:SF10">
    <property type="entry name" value="NITRATE_NITRITE SENSOR PROTEIN NARQ"/>
    <property type="match status" value="1"/>
</dbReference>
<keyword evidence="6" id="KW-0418">Kinase</keyword>
<dbReference type="InterPro" id="IPR050482">
    <property type="entry name" value="Sensor_HK_TwoCompSys"/>
</dbReference>
<gene>
    <name evidence="10" type="ORF">G5V58_15945</name>
</gene>